<dbReference type="Gene3D" id="2.130.10.10">
    <property type="entry name" value="YVTN repeat-like/Quinoprotein amine dehydrogenase"/>
    <property type="match status" value="1"/>
</dbReference>
<name>A0A814RQD7_9BILA</name>
<dbReference type="EMBL" id="CAJOBC010006502">
    <property type="protein sequence ID" value="CAF3901131.1"/>
    <property type="molecule type" value="Genomic_DNA"/>
</dbReference>
<reference evidence="1" key="1">
    <citation type="submission" date="2021-02" db="EMBL/GenBank/DDBJ databases">
        <authorList>
            <person name="Nowell W R."/>
        </authorList>
    </citation>
    <scope>NUCLEOTIDE SEQUENCE</scope>
</reference>
<dbReference type="OrthoDB" id="9996517at2759"/>
<evidence type="ECO:0008006" key="4">
    <source>
        <dbReference type="Google" id="ProtNLM"/>
    </source>
</evidence>
<dbReference type="Proteomes" id="UP000681722">
    <property type="component" value="Unassembled WGS sequence"/>
</dbReference>
<protein>
    <recommendedName>
        <fullName evidence="4">B box-type domain-containing protein</fullName>
    </recommendedName>
</protein>
<dbReference type="InterPro" id="IPR015943">
    <property type="entry name" value="WD40/YVTN_repeat-like_dom_sf"/>
</dbReference>
<evidence type="ECO:0000313" key="3">
    <source>
        <dbReference type="Proteomes" id="UP000663829"/>
    </source>
</evidence>
<accession>A0A814RQD7</accession>
<proteinExistence type="predicted"/>
<comment type="caution">
    <text evidence="1">The sequence shown here is derived from an EMBL/GenBank/DDBJ whole genome shotgun (WGS) entry which is preliminary data.</text>
</comment>
<keyword evidence="3" id="KW-1185">Reference proteome</keyword>
<dbReference type="EMBL" id="CAJNOQ010006502">
    <property type="protein sequence ID" value="CAF1137403.1"/>
    <property type="molecule type" value="Genomic_DNA"/>
</dbReference>
<dbReference type="Proteomes" id="UP000663829">
    <property type="component" value="Unassembled WGS sequence"/>
</dbReference>
<dbReference type="AlphaFoldDB" id="A0A814RQD7"/>
<dbReference type="SUPFAM" id="SSF82171">
    <property type="entry name" value="DPP6 N-terminal domain-like"/>
    <property type="match status" value="1"/>
</dbReference>
<evidence type="ECO:0000313" key="1">
    <source>
        <dbReference type="EMBL" id="CAF1137403.1"/>
    </source>
</evidence>
<gene>
    <name evidence="1" type="ORF">GPM918_LOCUS20510</name>
    <name evidence="2" type="ORF">SRO942_LOCUS20507</name>
</gene>
<sequence length="457" mass="53307">MTSSAKAKHSSTPKKCNICQKLAGIMLCAGCEQMFCRKDFNEHRQQLSAQLDIIIREHDFLKQNIEQTCDATSSRLFDEIEKWEMEWMKKVKMAADRAREEVHDIVTEPKKQLKRITDDIRPRMAEEDFVEYDLDRWMDEITELSADIRTISSTIVIESGDECEWKRMIKVRKMEHQSHVSESPHRSEKKDSEVKQFDFNKLKEKPQRQITVDGDYGSMGVSDINLLYCGKDTLCLTDRTGHKTNTLQSGGLAVWDICWSSFLDRFLIVTPRTLRSLNVRTREVTQIKQVSDKNKADFCRCTCSNQTLLVSFEHRGSVVEEWNMSGEWKMMRRWQPPVSCQQNEWICEIGFSCDGSRIGVAVWVDDQYDQVQVRDRSMNILKNITFRCSAFGYFLLSLPNGQWLTHELKNKELRIIDKDGILQQTLTYDKSVRTTALFGQRCLVIRTDDNELCFHDL</sequence>
<evidence type="ECO:0000313" key="2">
    <source>
        <dbReference type="EMBL" id="CAF3901131.1"/>
    </source>
</evidence>
<organism evidence="1 3">
    <name type="scientific">Didymodactylos carnosus</name>
    <dbReference type="NCBI Taxonomy" id="1234261"/>
    <lineage>
        <taxon>Eukaryota</taxon>
        <taxon>Metazoa</taxon>
        <taxon>Spiralia</taxon>
        <taxon>Gnathifera</taxon>
        <taxon>Rotifera</taxon>
        <taxon>Eurotatoria</taxon>
        <taxon>Bdelloidea</taxon>
        <taxon>Philodinida</taxon>
        <taxon>Philodinidae</taxon>
        <taxon>Didymodactylos</taxon>
    </lineage>
</organism>